<gene>
    <name evidence="1" type="ORF">BJ554DRAFT_5642</name>
</gene>
<protein>
    <submittedName>
        <fullName evidence="1">Uncharacterized protein</fullName>
    </submittedName>
</protein>
<sequence length="106" mass="11536">MACVWAWKRGPGQAVQWLFSRPAICGSVASVEHLMTCTLSDRRPATGFFHVNTSERCRPACSLVAGSEDETPGSKKQARIRFADCPILRASLSHRDSTFLGGRLAG</sequence>
<keyword evidence="2" id="KW-1185">Reference proteome</keyword>
<dbReference type="EMBL" id="JAEFCI010002687">
    <property type="protein sequence ID" value="KAG5462069.1"/>
    <property type="molecule type" value="Genomic_DNA"/>
</dbReference>
<evidence type="ECO:0000313" key="1">
    <source>
        <dbReference type="EMBL" id="KAG5462069.1"/>
    </source>
</evidence>
<name>A0A8H8DKN6_9FUNG</name>
<comment type="caution">
    <text evidence="1">The sequence shown here is derived from an EMBL/GenBank/DDBJ whole genome shotgun (WGS) entry which is preliminary data.</text>
</comment>
<accession>A0A8H8DKN6</accession>
<evidence type="ECO:0000313" key="2">
    <source>
        <dbReference type="Proteomes" id="UP000673691"/>
    </source>
</evidence>
<reference evidence="1 2" key="1">
    <citation type="journal article" name="Sci. Rep.">
        <title>Genome-scale phylogenetic analyses confirm Olpidium as the closest living zoosporic fungus to the non-flagellated, terrestrial fungi.</title>
        <authorList>
            <person name="Chang Y."/>
            <person name="Rochon D."/>
            <person name="Sekimoto S."/>
            <person name="Wang Y."/>
            <person name="Chovatia M."/>
            <person name="Sandor L."/>
            <person name="Salamov A."/>
            <person name="Grigoriev I.V."/>
            <person name="Stajich J.E."/>
            <person name="Spatafora J.W."/>
        </authorList>
    </citation>
    <scope>NUCLEOTIDE SEQUENCE [LARGE SCALE GENOMIC DNA]</scope>
    <source>
        <strain evidence="1">S191</strain>
    </source>
</reference>
<dbReference type="Proteomes" id="UP000673691">
    <property type="component" value="Unassembled WGS sequence"/>
</dbReference>
<organism evidence="1 2">
    <name type="scientific">Olpidium bornovanus</name>
    <dbReference type="NCBI Taxonomy" id="278681"/>
    <lineage>
        <taxon>Eukaryota</taxon>
        <taxon>Fungi</taxon>
        <taxon>Fungi incertae sedis</taxon>
        <taxon>Olpidiomycota</taxon>
        <taxon>Olpidiomycotina</taxon>
        <taxon>Olpidiomycetes</taxon>
        <taxon>Olpidiales</taxon>
        <taxon>Olpidiaceae</taxon>
        <taxon>Olpidium</taxon>
    </lineage>
</organism>
<dbReference type="AlphaFoldDB" id="A0A8H8DKN6"/>
<proteinExistence type="predicted"/>